<dbReference type="PROSITE" id="PS50006">
    <property type="entry name" value="FHA_DOMAIN"/>
    <property type="match status" value="1"/>
</dbReference>
<dbReference type="SUPFAM" id="SSF49879">
    <property type="entry name" value="SMAD/FHA domain"/>
    <property type="match status" value="1"/>
</dbReference>
<dbReference type="InterPro" id="IPR000253">
    <property type="entry name" value="FHA_dom"/>
</dbReference>
<dbReference type="Pfam" id="PF00498">
    <property type="entry name" value="FHA"/>
    <property type="match status" value="1"/>
</dbReference>
<dbReference type="Proteomes" id="UP000694460">
    <property type="component" value="Unassembled WGS sequence"/>
</dbReference>
<keyword evidence="1" id="KW-0597">Phosphoprotein</keyword>
<protein>
    <submittedName>
        <fullName evidence="3">PSer/pThr/pTyr-binding forkhead associated (FHA) protein</fullName>
    </submittedName>
</protein>
<accession>A0ABS4ZSC6</accession>
<keyword evidence="4" id="KW-1185">Reference proteome</keyword>
<gene>
    <name evidence="3" type="ORF">JOF57_002312</name>
</gene>
<dbReference type="SMART" id="SM00240">
    <property type="entry name" value="FHA"/>
    <property type="match status" value="1"/>
</dbReference>
<comment type="caution">
    <text evidence="3">The sequence shown here is derived from an EMBL/GenBank/DDBJ whole genome shotgun (WGS) entry which is preliminary data.</text>
</comment>
<evidence type="ECO:0000313" key="4">
    <source>
        <dbReference type="Proteomes" id="UP000694460"/>
    </source>
</evidence>
<feature type="domain" description="FHA" evidence="2">
    <location>
        <begin position="67"/>
        <end position="116"/>
    </location>
</feature>
<evidence type="ECO:0000259" key="2">
    <source>
        <dbReference type="PROSITE" id="PS50006"/>
    </source>
</evidence>
<dbReference type="RefSeq" id="WP_209916528.1">
    <property type="nucleotide sequence ID" value="NZ_JAGIOP010000002.1"/>
</dbReference>
<sequence>MNSTDPHVAEEASLHTAAVHRAPNSASAAPVPHLPLGGPGTIAGSGVLVITRGPSVGGRFLLTNPVTSAGRHPDSPVFLDDITVSRRHAEFRWLDDEYWIIDSGSLNGIYVNQVPVQSLPLSSGDEIQIGKFRLTFTCRPETEPHP</sequence>
<organism evidence="3 4">
    <name type="scientific">Mycolicibacterium lutetiense</name>
    <dbReference type="NCBI Taxonomy" id="1641992"/>
    <lineage>
        <taxon>Bacteria</taxon>
        <taxon>Bacillati</taxon>
        <taxon>Actinomycetota</taxon>
        <taxon>Actinomycetes</taxon>
        <taxon>Mycobacteriales</taxon>
        <taxon>Mycobacteriaceae</taxon>
        <taxon>Mycolicibacterium</taxon>
    </lineage>
</organism>
<proteinExistence type="predicted"/>
<dbReference type="InterPro" id="IPR008984">
    <property type="entry name" value="SMAD_FHA_dom_sf"/>
</dbReference>
<dbReference type="Gene3D" id="2.60.200.20">
    <property type="match status" value="1"/>
</dbReference>
<evidence type="ECO:0000256" key="1">
    <source>
        <dbReference type="ARBA" id="ARBA00022553"/>
    </source>
</evidence>
<evidence type="ECO:0000313" key="3">
    <source>
        <dbReference type="EMBL" id="MBP2452399.1"/>
    </source>
</evidence>
<dbReference type="EMBL" id="JAGIOP010000002">
    <property type="protein sequence ID" value="MBP2452399.1"/>
    <property type="molecule type" value="Genomic_DNA"/>
</dbReference>
<name>A0ABS4ZSC6_9MYCO</name>
<reference evidence="3 4" key="1">
    <citation type="submission" date="2021-03" db="EMBL/GenBank/DDBJ databases">
        <title>Sequencing the genomes of 1000 actinobacteria strains.</title>
        <authorList>
            <person name="Klenk H.-P."/>
        </authorList>
    </citation>
    <scope>NUCLEOTIDE SEQUENCE [LARGE SCALE GENOMIC DNA]</scope>
    <source>
        <strain evidence="3 4">DSM 46713</strain>
    </source>
</reference>